<dbReference type="Proteomes" id="UP001523219">
    <property type="component" value="Unassembled WGS sequence"/>
</dbReference>
<evidence type="ECO:0000313" key="2">
    <source>
        <dbReference type="EMBL" id="MCN9244209.1"/>
    </source>
</evidence>
<feature type="region of interest" description="Disordered" evidence="1">
    <location>
        <begin position="82"/>
        <end position="159"/>
    </location>
</feature>
<protein>
    <submittedName>
        <fullName evidence="2">Uncharacterized protein</fullName>
    </submittedName>
</protein>
<gene>
    <name evidence="2" type="ORF">NGF19_26080</name>
</gene>
<dbReference type="EMBL" id="JAMWMR010000031">
    <property type="protein sequence ID" value="MCN9244209.1"/>
    <property type="molecule type" value="Genomic_DNA"/>
</dbReference>
<feature type="compositionally biased region" description="Basic residues" evidence="1">
    <location>
        <begin position="150"/>
        <end position="159"/>
    </location>
</feature>
<sequence length="159" mass="16070">MAQQKSSSDLPEPLRTMVSALRRVPGAETVGRATEGALNAVGSVSPRGRRLAVYTGAGVLGAVGLVEWPVAVTGAAVAWLTQSRPEQSERSAQADGSRSAQRSASGARKAASARSTASGRSAAKSAARSATRNAAKAAKAAKSADSASTTRHRRTAVAS</sequence>
<accession>A0ABT0ZKU3</accession>
<evidence type="ECO:0000256" key="1">
    <source>
        <dbReference type="SAM" id="MobiDB-lite"/>
    </source>
</evidence>
<organism evidence="2 3">
    <name type="scientific">Streptomyces macrolidinus</name>
    <dbReference type="NCBI Taxonomy" id="2952607"/>
    <lineage>
        <taxon>Bacteria</taxon>
        <taxon>Bacillati</taxon>
        <taxon>Actinomycetota</taxon>
        <taxon>Actinomycetes</taxon>
        <taxon>Kitasatosporales</taxon>
        <taxon>Streptomycetaceae</taxon>
        <taxon>Streptomyces</taxon>
    </lineage>
</organism>
<evidence type="ECO:0000313" key="3">
    <source>
        <dbReference type="Proteomes" id="UP001523219"/>
    </source>
</evidence>
<proteinExistence type="predicted"/>
<dbReference type="RefSeq" id="WP_252427932.1">
    <property type="nucleotide sequence ID" value="NZ_JAMWMR010000031.1"/>
</dbReference>
<feature type="compositionally biased region" description="Low complexity" evidence="1">
    <location>
        <begin position="90"/>
        <end position="149"/>
    </location>
</feature>
<comment type="caution">
    <text evidence="2">The sequence shown here is derived from an EMBL/GenBank/DDBJ whole genome shotgun (WGS) entry which is preliminary data.</text>
</comment>
<keyword evidence="3" id="KW-1185">Reference proteome</keyword>
<name>A0ABT0ZKU3_9ACTN</name>
<reference evidence="2 3" key="1">
    <citation type="submission" date="2022-05" db="EMBL/GenBank/DDBJ databases">
        <title>Streptomyces sp. nov. RY43-2 isolated from soil of a peat swamp forest.</title>
        <authorList>
            <person name="Kanchanasin P."/>
            <person name="Tanasupawat S."/>
            <person name="Phongsopitanun W."/>
        </authorList>
    </citation>
    <scope>NUCLEOTIDE SEQUENCE [LARGE SCALE GENOMIC DNA]</scope>
    <source>
        <strain evidence="2 3">RY43-2</strain>
    </source>
</reference>